<comment type="function">
    <text evidence="5">Part of the twin-arginine translocation (Tat) system that transports large folded proteins containing a characteristic twin-arginine motif in their signal peptide across membranes. Together with TatB, TatC is part of a receptor directly interacting with Tat signal peptides.</text>
</comment>
<proteinExistence type="inferred from homology"/>
<feature type="transmembrane region" description="Helical" evidence="5">
    <location>
        <begin position="191"/>
        <end position="207"/>
    </location>
</feature>
<sequence>MSNDLVKDGLLSHLIDLRSCLLRCIFAVLALMVVLFPIAGYIYTTLSAPLLTALPSQEMVAIGVLTPFTVRIVTAALAAILVALPYLWYEIWKFVAPGLYIHEKKLVLPLIVSSTLLFYIGMAFAYLMVFKVVFNFIASMGFDGVVWMPDIENFFSFAITLFIAFGVAFETPVVVYLLVRTGLVEIDTLRRGRRYFIVGAFVVAAIFTPPDIISQLLLAIPCWLLFELGLLLAPKKKSDTTQKKSDST</sequence>
<feature type="transmembrane region" description="Helical" evidence="5">
    <location>
        <begin position="110"/>
        <end position="134"/>
    </location>
</feature>
<name>A0ABT7QK15_9GAMM</name>
<evidence type="ECO:0000256" key="1">
    <source>
        <dbReference type="ARBA" id="ARBA00004141"/>
    </source>
</evidence>
<keyword evidence="5" id="KW-0811">Translocation</keyword>
<feature type="transmembrane region" description="Helical" evidence="5">
    <location>
        <begin position="213"/>
        <end position="233"/>
    </location>
</feature>
<keyword evidence="5" id="KW-0813">Transport</keyword>
<feature type="transmembrane region" description="Helical" evidence="5">
    <location>
        <begin position="64"/>
        <end position="89"/>
    </location>
</feature>
<dbReference type="HAMAP" id="MF_00902">
    <property type="entry name" value="TatC"/>
    <property type="match status" value="1"/>
</dbReference>
<dbReference type="EMBL" id="JANQAO010000001">
    <property type="protein sequence ID" value="MDM5146853.1"/>
    <property type="molecule type" value="Genomic_DNA"/>
</dbReference>
<keyword evidence="5" id="KW-0653">Protein transport</keyword>
<keyword evidence="2 5" id="KW-0812">Transmembrane</keyword>
<dbReference type="PRINTS" id="PR01840">
    <property type="entry name" value="TATCFAMILY"/>
</dbReference>
<keyword evidence="4 5" id="KW-0472">Membrane</keyword>
<keyword evidence="7" id="KW-1185">Reference proteome</keyword>
<keyword evidence="3 5" id="KW-1133">Transmembrane helix</keyword>
<comment type="caution">
    <text evidence="6">The sequence shown here is derived from an EMBL/GenBank/DDBJ whole genome shotgun (WGS) entry which is preliminary data.</text>
</comment>
<comment type="similarity">
    <text evidence="5">Belongs to the TatC family.</text>
</comment>
<evidence type="ECO:0000256" key="3">
    <source>
        <dbReference type="ARBA" id="ARBA00022989"/>
    </source>
</evidence>
<evidence type="ECO:0000313" key="7">
    <source>
        <dbReference type="Proteomes" id="UP001168167"/>
    </source>
</evidence>
<dbReference type="PANTHER" id="PTHR30371:SF0">
    <property type="entry name" value="SEC-INDEPENDENT PROTEIN TRANSLOCASE PROTEIN TATC, CHLOROPLASTIC-RELATED"/>
    <property type="match status" value="1"/>
</dbReference>
<dbReference type="Proteomes" id="UP001168167">
    <property type="component" value="Unassembled WGS sequence"/>
</dbReference>
<dbReference type="InterPro" id="IPR002033">
    <property type="entry name" value="TatC"/>
</dbReference>
<accession>A0ABT7QK15</accession>
<organism evidence="6 7">
    <name type="scientific">Candidatus Doriopsillibacter californiensis</name>
    <dbReference type="NCBI Taxonomy" id="2970740"/>
    <lineage>
        <taxon>Bacteria</taxon>
        <taxon>Pseudomonadati</taxon>
        <taxon>Pseudomonadota</taxon>
        <taxon>Gammaproteobacteria</taxon>
        <taxon>Candidatus Tethybacterales</taxon>
        <taxon>Candidatus Persebacteraceae</taxon>
        <taxon>Candidatus Doriopsillibacter</taxon>
    </lineage>
</organism>
<keyword evidence="5" id="KW-1003">Cell membrane</keyword>
<evidence type="ECO:0000256" key="2">
    <source>
        <dbReference type="ARBA" id="ARBA00022692"/>
    </source>
</evidence>
<reference evidence="6" key="2">
    <citation type="journal article" date="2023" name="Microbiome">
        <title>Synthase-selected sorting approach identifies a beta-lactone synthase in a nudibranch symbiotic bacterium.</title>
        <authorList>
            <person name="Dzunkova M."/>
            <person name="La Clair J.J."/>
            <person name="Tyml T."/>
            <person name="Doud D."/>
            <person name="Schulz F."/>
            <person name="Piquer-Esteban S."/>
            <person name="Porcel Sanchis D."/>
            <person name="Osborn A."/>
            <person name="Robinson D."/>
            <person name="Louie K.B."/>
            <person name="Bowen B.P."/>
            <person name="Bowers R.M."/>
            <person name="Lee J."/>
            <person name="Arnau V."/>
            <person name="Diaz-Villanueva W."/>
            <person name="Stepanauskas R."/>
            <person name="Gosliner T."/>
            <person name="Date S.V."/>
            <person name="Northen T.R."/>
            <person name="Cheng J.F."/>
            <person name="Burkart M.D."/>
            <person name="Woyke T."/>
        </authorList>
    </citation>
    <scope>NUCLEOTIDE SEQUENCE</scope>
    <source>
        <strain evidence="6">Df01</strain>
    </source>
</reference>
<reference evidence="6" key="1">
    <citation type="submission" date="2022-08" db="EMBL/GenBank/DDBJ databases">
        <authorList>
            <person name="Dzunkova M."/>
            <person name="La Clair J."/>
            <person name="Tyml T."/>
            <person name="Doud D."/>
            <person name="Schulz F."/>
            <person name="Piquer S."/>
            <person name="Porcel Sanchis D."/>
            <person name="Osborn A."/>
            <person name="Robinson D."/>
            <person name="Louie K.B."/>
            <person name="Bowen B.P."/>
            <person name="Bowers R."/>
            <person name="Lee J."/>
            <person name="Arnau Llombart V."/>
            <person name="Diaz Villanueva W."/>
            <person name="Gosliner T."/>
            <person name="Northen T."/>
            <person name="Cheng J.-F."/>
            <person name="Burkart M.D."/>
            <person name="Woyke T."/>
        </authorList>
    </citation>
    <scope>NUCLEOTIDE SEQUENCE</scope>
    <source>
        <strain evidence="6">Df01</strain>
    </source>
</reference>
<dbReference type="Pfam" id="PF00902">
    <property type="entry name" value="TatC"/>
    <property type="match status" value="1"/>
</dbReference>
<feature type="transmembrane region" description="Helical" evidence="5">
    <location>
        <begin position="20"/>
        <end position="44"/>
    </location>
</feature>
<evidence type="ECO:0000256" key="4">
    <source>
        <dbReference type="ARBA" id="ARBA00023136"/>
    </source>
</evidence>
<gene>
    <name evidence="5 6" type="primary">tatC</name>
    <name evidence="6" type="ORF">NQX30_00410</name>
</gene>
<evidence type="ECO:0000313" key="6">
    <source>
        <dbReference type="EMBL" id="MDM5146853.1"/>
    </source>
</evidence>
<comment type="subcellular location">
    <subcellularLocation>
        <location evidence="5">Cell membrane</location>
        <topology evidence="5">Multi-pass membrane protein</topology>
    </subcellularLocation>
    <subcellularLocation>
        <location evidence="1">Membrane</location>
        <topology evidence="1">Multi-pass membrane protein</topology>
    </subcellularLocation>
</comment>
<comment type="subunit">
    <text evidence="5">The Tat system comprises two distinct complexes: a TatABC complex, containing multiple copies of TatA, TatB and TatC subunits, and a separate TatA complex, containing only TatA subunits. Substrates initially bind to the TatABC complex, which probably triggers association of the separate TatA complex to form the active translocon.</text>
</comment>
<feature type="transmembrane region" description="Helical" evidence="5">
    <location>
        <begin position="154"/>
        <end position="179"/>
    </location>
</feature>
<protein>
    <recommendedName>
        <fullName evidence="5">Sec-independent protein translocase protein TatC</fullName>
    </recommendedName>
</protein>
<dbReference type="NCBIfam" id="TIGR00945">
    <property type="entry name" value="tatC"/>
    <property type="match status" value="1"/>
</dbReference>
<evidence type="ECO:0000256" key="5">
    <source>
        <dbReference type="HAMAP-Rule" id="MF_00902"/>
    </source>
</evidence>
<dbReference type="PANTHER" id="PTHR30371">
    <property type="entry name" value="SEC-INDEPENDENT PROTEIN TRANSLOCASE PROTEIN TATC"/>
    <property type="match status" value="1"/>
</dbReference>